<feature type="compositionally biased region" description="Low complexity" evidence="2">
    <location>
        <begin position="44"/>
        <end position="56"/>
    </location>
</feature>
<gene>
    <name evidence="4" type="ORF">SNEC2469_LOCUS27373</name>
</gene>
<dbReference type="Proteomes" id="UP000601435">
    <property type="component" value="Unassembled WGS sequence"/>
</dbReference>
<feature type="compositionally biased region" description="Low complexity" evidence="2">
    <location>
        <begin position="623"/>
        <end position="633"/>
    </location>
</feature>
<evidence type="ECO:0000259" key="3">
    <source>
        <dbReference type="PROSITE" id="PS50158"/>
    </source>
</evidence>
<comment type="caution">
    <text evidence="4">The sequence shown here is derived from an EMBL/GenBank/DDBJ whole genome shotgun (WGS) entry which is preliminary data.</text>
</comment>
<keyword evidence="5" id="KW-1185">Reference proteome</keyword>
<dbReference type="GO" id="GO:0003676">
    <property type="term" value="F:nucleic acid binding"/>
    <property type="evidence" value="ECO:0007669"/>
    <property type="project" value="InterPro"/>
</dbReference>
<feature type="compositionally biased region" description="Low complexity" evidence="2">
    <location>
        <begin position="643"/>
        <end position="652"/>
    </location>
</feature>
<proteinExistence type="predicted"/>
<feature type="region of interest" description="Disordered" evidence="2">
    <location>
        <begin position="1"/>
        <end position="56"/>
    </location>
</feature>
<name>A0A813ADL8_9DINO</name>
<feature type="domain" description="CCHC-type" evidence="3">
    <location>
        <begin position="250"/>
        <end position="264"/>
    </location>
</feature>
<reference evidence="4" key="1">
    <citation type="submission" date="2021-02" db="EMBL/GenBank/DDBJ databases">
        <authorList>
            <person name="Dougan E. K."/>
            <person name="Rhodes N."/>
            <person name="Thang M."/>
            <person name="Chan C."/>
        </authorList>
    </citation>
    <scope>NUCLEOTIDE SEQUENCE</scope>
</reference>
<dbReference type="SUPFAM" id="SSF57756">
    <property type="entry name" value="Retrovirus zinc finger-like domains"/>
    <property type="match status" value="1"/>
</dbReference>
<dbReference type="Pfam" id="PF00098">
    <property type="entry name" value="zf-CCHC"/>
    <property type="match status" value="1"/>
</dbReference>
<accession>A0A813ADL8</accession>
<sequence length="692" mass="77189">MPKARREELGQEGGSWQPPISTYGWSSRRSSWTSNATENEETETSTAEPTEETWAPTTASWNSWGWNSYGSWSGYPSYGYQSWTWHRDRASEAEAAASTIEILPEFVQAWYLLADAGLTTYERNLIHTAVAGEYTLARVSHELRTQHGDVEHRRREQGGQAFMGDEILDEAYEANDAEIEEPAIDLDSLNEEGSALWAENQAEIESAYAVMREARRTLKMAREKQHQVKMARKYFQPKDSGPKDDSNMTCLRCGKIGHRARNCPVAASSSSTSGGTKQMAPFVCYAETQEEALTAGPTTQEAIQDGYCVVDGGATRTLGSVKALEQLFKKNVERYGEDRVQSVDLKDRPTFGFGNSTEGQCLSTIHLGVNAAGQRGKIVVHALDEGEGPVLFSIDALRTRPFLHAYQRAMMKMNQAQLREAILARGEEAPREWSNVELRDRLTELMELGGETVGNARKTDLRQWISDLNKASRKKEQLKNFCEERLKITLQGNETIPMLQKRATKVIYEVSIANALDPVGFGKFSTMTYGQVRREQPQYSRWVQETLLEGGNSCDYRLIRLGTWLMNQPDEDVEEEKATSHPAAKTPARAAPKAWAPPKAKGIKTGKGYNEKINTSGGGGSSGDAPAASSSAGDHQKNQADQMKIMMETMMAMKEEIQQLRENQNVEEPRRKKKEDSEAGTTENSYAVVMDP</sequence>
<dbReference type="InterPro" id="IPR001878">
    <property type="entry name" value="Znf_CCHC"/>
</dbReference>
<dbReference type="SMART" id="SM00343">
    <property type="entry name" value="ZnF_C2HC"/>
    <property type="match status" value="1"/>
</dbReference>
<dbReference type="OrthoDB" id="413361at2759"/>
<feature type="compositionally biased region" description="Polar residues" evidence="2">
    <location>
        <begin position="18"/>
        <end position="29"/>
    </location>
</feature>
<dbReference type="Gene3D" id="4.10.60.10">
    <property type="entry name" value="Zinc finger, CCHC-type"/>
    <property type="match status" value="1"/>
</dbReference>
<keyword evidence="1" id="KW-0863">Zinc-finger</keyword>
<evidence type="ECO:0000313" key="4">
    <source>
        <dbReference type="EMBL" id="CAE7862445.1"/>
    </source>
</evidence>
<keyword evidence="1" id="KW-0862">Zinc</keyword>
<dbReference type="PROSITE" id="PS50158">
    <property type="entry name" value="ZF_CCHC"/>
    <property type="match status" value="1"/>
</dbReference>
<dbReference type="GO" id="GO:0008270">
    <property type="term" value="F:zinc ion binding"/>
    <property type="evidence" value="ECO:0007669"/>
    <property type="project" value="UniProtKB-KW"/>
</dbReference>
<feature type="region of interest" description="Disordered" evidence="2">
    <location>
        <begin position="570"/>
        <end position="692"/>
    </location>
</feature>
<dbReference type="InterPro" id="IPR036875">
    <property type="entry name" value="Znf_CCHC_sf"/>
</dbReference>
<evidence type="ECO:0000256" key="2">
    <source>
        <dbReference type="SAM" id="MobiDB-lite"/>
    </source>
</evidence>
<organism evidence="4 5">
    <name type="scientific">Symbiodinium necroappetens</name>
    <dbReference type="NCBI Taxonomy" id="1628268"/>
    <lineage>
        <taxon>Eukaryota</taxon>
        <taxon>Sar</taxon>
        <taxon>Alveolata</taxon>
        <taxon>Dinophyceae</taxon>
        <taxon>Suessiales</taxon>
        <taxon>Symbiodiniaceae</taxon>
        <taxon>Symbiodinium</taxon>
    </lineage>
</organism>
<feature type="compositionally biased region" description="Low complexity" evidence="2">
    <location>
        <begin position="582"/>
        <end position="600"/>
    </location>
</feature>
<protein>
    <recommendedName>
        <fullName evidence="3">CCHC-type domain-containing protein</fullName>
    </recommendedName>
</protein>
<feature type="compositionally biased region" description="Basic and acidic residues" evidence="2">
    <location>
        <begin position="667"/>
        <end position="677"/>
    </location>
</feature>
<evidence type="ECO:0000313" key="5">
    <source>
        <dbReference type="Proteomes" id="UP000601435"/>
    </source>
</evidence>
<evidence type="ECO:0000256" key="1">
    <source>
        <dbReference type="PROSITE-ProRule" id="PRU00047"/>
    </source>
</evidence>
<dbReference type="AlphaFoldDB" id="A0A813ADL8"/>
<keyword evidence="1" id="KW-0479">Metal-binding</keyword>
<dbReference type="EMBL" id="CAJNJA010057497">
    <property type="protein sequence ID" value="CAE7862445.1"/>
    <property type="molecule type" value="Genomic_DNA"/>
</dbReference>